<name>A0ABU6WCL0_9FABA</name>
<accession>A0ABU6WCL0</accession>
<keyword evidence="2" id="KW-1185">Reference proteome</keyword>
<sequence>QETLTSPLSLSPPCRQLPFLNFLSALSKSRNFSSIVDSSSRTTVLLLSLPLSRNRCSSSSHRPLSPARFHCYLYLSLLLLVRLPLIVTPQCHFIVIDQRRHLVSGRRLYSPPPRRLCSPLPRCCLCLFIFTSCLCSAIYLHDVDIHSSFFSSFAINFCFDFVAF</sequence>
<protein>
    <submittedName>
        <fullName evidence="1">Uncharacterized protein</fullName>
    </submittedName>
</protein>
<dbReference type="Proteomes" id="UP001341840">
    <property type="component" value="Unassembled WGS sequence"/>
</dbReference>
<evidence type="ECO:0000313" key="2">
    <source>
        <dbReference type="Proteomes" id="UP001341840"/>
    </source>
</evidence>
<proteinExistence type="predicted"/>
<dbReference type="EMBL" id="JASCZI010181316">
    <property type="protein sequence ID" value="MED6181728.1"/>
    <property type="molecule type" value="Genomic_DNA"/>
</dbReference>
<comment type="caution">
    <text evidence="1">The sequence shown here is derived from an EMBL/GenBank/DDBJ whole genome shotgun (WGS) entry which is preliminary data.</text>
</comment>
<gene>
    <name evidence="1" type="ORF">PIB30_021998</name>
</gene>
<evidence type="ECO:0000313" key="1">
    <source>
        <dbReference type="EMBL" id="MED6181728.1"/>
    </source>
</evidence>
<reference evidence="1 2" key="1">
    <citation type="journal article" date="2023" name="Plants (Basel)">
        <title>Bridging the Gap: Combining Genomics and Transcriptomics Approaches to Understand Stylosanthes scabra, an Orphan Legume from the Brazilian Caatinga.</title>
        <authorList>
            <person name="Ferreira-Neto J.R.C."/>
            <person name="da Silva M.D."/>
            <person name="Binneck E."/>
            <person name="de Melo N.F."/>
            <person name="da Silva R.H."/>
            <person name="de Melo A.L.T.M."/>
            <person name="Pandolfi V."/>
            <person name="Bustamante F.O."/>
            <person name="Brasileiro-Vidal A.C."/>
            <person name="Benko-Iseppon A.M."/>
        </authorList>
    </citation>
    <scope>NUCLEOTIDE SEQUENCE [LARGE SCALE GENOMIC DNA]</scope>
    <source>
        <tissue evidence="1">Leaves</tissue>
    </source>
</reference>
<feature type="non-terminal residue" evidence="1">
    <location>
        <position position="1"/>
    </location>
</feature>
<organism evidence="1 2">
    <name type="scientific">Stylosanthes scabra</name>
    <dbReference type="NCBI Taxonomy" id="79078"/>
    <lineage>
        <taxon>Eukaryota</taxon>
        <taxon>Viridiplantae</taxon>
        <taxon>Streptophyta</taxon>
        <taxon>Embryophyta</taxon>
        <taxon>Tracheophyta</taxon>
        <taxon>Spermatophyta</taxon>
        <taxon>Magnoliopsida</taxon>
        <taxon>eudicotyledons</taxon>
        <taxon>Gunneridae</taxon>
        <taxon>Pentapetalae</taxon>
        <taxon>rosids</taxon>
        <taxon>fabids</taxon>
        <taxon>Fabales</taxon>
        <taxon>Fabaceae</taxon>
        <taxon>Papilionoideae</taxon>
        <taxon>50 kb inversion clade</taxon>
        <taxon>dalbergioids sensu lato</taxon>
        <taxon>Dalbergieae</taxon>
        <taxon>Pterocarpus clade</taxon>
        <taxon>Stylosanthes</taxon>
    </lineage>
</organism>